<keyword evidence="3" id="KW-0614">Plasmid</keyword>
<reference evidence="3 4" key="1">
    <citation type="submission" date="2021-12" db="EMBL/GenBank/DDBJ databases">
        <title>Genome sequencing of bacteria with rrn-lacking chromosome and rrn-plasmid.</title>
        <authorList>
            <person name="Anda M."/>
            <person name="Iwasaki W."/>
        </authorList>
    </citation>
    <scope>NUCLEOTIDE SEQUENCE [LARGE SCALE GENOMIC DNA]</scope>
    <source>
        <strain evidence="3 4">NBRC 101262</strain>
        <plasmid evidence="3 4">pPP4</plasmid>
    </source>
</reference>
<dbReference type="Pfam" id="PF17863">
    <property type="entry name" value="AAA_lid_2"/>
    <property type="match status" value="1"/>
</dbReference>
<proteinExistence type="predicted"/>
<dbReference type="Gene3D" id="1.10.8.80">
    <property type="entry name" value="Magnesium chelatase subunit I, C-Terminal domain"/>
    <property type="match status" value="1"/>
</dbReference>
<dbReference type="InterPro" id="IPR041628">
    <property type="entry name" value="ChlI/MoxR_AAA_lid"/>
</dbReference>
<dbReference type="PIRSF" id="PIRSF002849">
    <property type="entry name" value="AAA_ATPase_chaperone_MoxR_prd"/>
    <property type="match status" value="1"/>
</dbReference>
<dbReference type="PANTHER" id="PTHR42759:SF1">
    <property type="entry name" value="MAGNESIUM-CHELATASE SUBUNIT CHLD"/>
    <property type="match status" value="1"/>
</dbReference>
<gene>
    <name evidence="3" type="ORF">PEPS_41940</name>
</gene>
<dbReference type="Pfam" id="PF07726">
    <property type="entry name" value="AAA_3"/>
    <property type="match status" value="1"/>
</dbReference>
<dbReference type="InterPro" id="IPR050764">
    <property type="entry name" value="CbbQ/NirQ/NorQ/GpvN"/>
</dbReference>
<dbReference type="SUPFAM" id="SSF52540">
    <property type="entry name" value="P-loop containing nucleoside triphosphate hydrolases"/>
    <property type="match status" value="1"/>
</dbReference>
<dbReference type="InterPro" id="IPR027417">
    <property type="entry name" value="P-loop_NTPase"/>
</dbReference>
<evidence type="ECO:0000313" key="4">
    <source>
        <dbReference type="Proteomes" id="UP001354989"/>
    </source>
</evidence>
<sequence length="354" mass="39475">MSHFRKLKTGKNNTFTKSLSPKLISGLYKFRKIIPMINHIKELQKNLNQQIFGQAHLVERLLIVLLADGNLLLEGLPGLAKTRAIKSLAAQVKCGFSRIQFTPDLLPSDITGTTVYQPEANTKFVFESGPIFSNLILADEINRAPAKVQSALLEAMEERQVTAGGKCYPMKKLFMVMATQNPIEQEGTYPLPEAQMDRFLMKVEVGYPDKAAEKAILDLMRDEGTSAPIPKEAAVTEKMIFQAREEALDVAVSEAIKQYIIDLIFATRYPEQYDEALAEWIEVGASPRGTIALECCSRVYAWLNGRDFVSPDDVRAVVHDVLRHRMILAYRTEAAGISAHQVIDKIIELVGVPA</sequence>
<organism evidence="3 4">
    <name type="scientific">Persicobacter psychrovividus</name>
    <dbReference type="NCBI Taxonomy" id="387638"/>
    <lineage>
        <taxon>Bacteria</taxon>
        <taxon>Pseudomonadati</taxon>
        <taxon>Bacteroidota</taxon>
        <taxon>Cytophagia</taxon>
        <taxon>Cytophagales</taxon>
        <taxon>Persicobacteraceae</taxon>
        <taxon>Persicobacter</taxon>
    </lineage>
</organism>
<dbReference type="PANTHER" id="PTHR42759">
    <property type="entry name" value="MOXR FAMILY PROTEIN"/>
    <property type="match status" value="1"/>
</dbReference>
<dbReference type="InterPro" id="IPR011703">
    <property type="entry name" value="ATPase_AAA-3"/>
</dbReference>
<keyword evidence="4" id="KW-1185">Reference proteome</keyword>
<accession>A0ABN6LGE9</accession>
<dbReference type="RefSeq" id="WP_338399111.1">
    <property type="nucleotide sequence ID" value="NZ_AP025296.1"/>
</dbReference>
<dbReference type="Proteomes" id="UP001354989">
    <property type="component" value="Plasmid pPP4"/>
</dbReference>
<dbReference type="Gene3D" id="3.40.50.300">
    <property type="entry name" value="P-loop containing nucleotide triphosphate hydrolases"/>
    <property type="match status" value="1"/>
</dbReference>
<dbReference type="EMBL" id="AP025296">
    <property type="protein sequence ID" value="BDD01914.1"/>
    <property type="molecule type" value="Genomic_DNA"/>
</dbReference>
<evidence type="ECO:0000259" key="1">
    <source>
        <dbReference type="Pfam" id="PF07726"/>
    </source>
</evidence>
<feature type="domain" description="ChlI/MoxR AAA lid" evidence="2">
    <location>
        <begin position="279"/>
        <end position="346"/>
    </location>
</feature>
<feature type="domain" description="ATPase AAA-3" evidence="1">
    <location>
        <begin position="71"/>
        <end position="201"/>
    </location>
</feature>
<geneLocation type="plasmid" evidence="3 4">
    <name>pPP4</name>
</geneLocation>
<evidence type="ECO:0000259" key="2">
    <source>
        <dbReference type="Pfam" id="PF17863"/>
    </source>
</evidence>
<evidence type="ECO:0008006" key="5">
    <source>
        <dbReference type="Google" id="ProtNLM"/>
    </source>
</evidence>
<protein>
    <recommendedName>
        <fullName evidence="5">MoxR-like ATPase</fullName>
    </recommendedName>
</protein>
<name>A0ABN6LGE9_9BACT</name>
<evidence type="ECO:0000313" key="3">
    <source>
        <dbReference type="EMBL" id="BDD01914.1"/>
    </source>
</evidence>